<dbReference type="Proteomes" id="UP000574390">
    <property type="component" value="Unassembled WGS sequence"/>
</dbReference>
<dbReference type="AlphaFoldDB" id="A0A7J6R8H4"/>
<accession>A0A7J6R8H4</accession>
<sequence length="59" mass="6512">RILDVDREGGINHPNGIRSRFATGGHYGPVQCIVVVVVGSCSARMDGCRMRGRWRQEEG</sequence>
<gene>
    <name evidence="1" type="ORF">FOZ62_011348</name>
</gene>
<feature type="non-terminal residue" evidence="1">
    <location>
        <position position="1"/>
    </location>
</feature>
<protein>
    <submittedName>
        <fullName evidence="1">Uncharacterized protein</fullName>
    </submittedName>
</protein>
<feature type="non-terminal residue" evidence="1">
    <location>
        <position position="59"/>
    </location>
</feature>
<evidence type="ECO:0000313" key="1">
    <source>
        <dbReference type="EMBL" id="KAF4716964.1"/>
    </source>
</evidence>
<organism evidence="1 2">
    <name type="scientific">Perkinsus olseni</name>
    <name type="common">Perkinsus atlanticus</name>
    <dbReference type="NCBI Taxonomy" id="32597"/>
    <lineage>
        <taxon>Eukaryota</taxon>
        <taxon>Sar</taxon>
        <taxon>Alveolata</taxon>
        <taxon>Perkinsozoa</taxon>
        <taxon>Perkinsea</taxon>
        <taxon>Perkinsida</taxon>
        <taxon>Perkinsidae</taxon>
        <taxon>Perkinsus</taxon>
    </lineage>
</organism>
<proteinExistence type="predicted"/>
<evidence type="ECO:0000313" key="2">
    <source>
        <dbReference type="Proteomes" id="UP000574390"/>
    </source>
</evidence>
<reference evidence="1 2" key="1">
    <citation type="submission" date="2020-04" db="EMBL/GenBank/DDBJ databases">
        <title>Perkinsus olseni comparative genomics.</title>
        <authorList>
            <person name="Bogema D.R."/>
        </authorList>
    </citation>
    <scope>NUCLEOTIDE SEQUENCE [LARGE SCALE GENOMIC DNA]</scope>
    <source>
        <strain evidence="1">ATCC PRA-205</strain>
    </source>
</reference>
<name>A0A7J6R8H4_PEROL</name>
<dbReference type="EMBL" id="JABANM010023988">
    <property type="protein sequence ID" value="KAF4716964.1"/>
    <property type="molecule type" value="Genomic_DNA"/>
</dbReference>
<comment type="caution">
    <text evidence="1">The sequence shown here is derived from an EMBL/GenBank/DDBJ whole genome shotgun (WGS) entry which is preliminary data.</text>
</comment>